<keyword evidence="3" id="KW-1185">Reference proteome</keyword>
<feature type="region of interest" description="Disordered" evidence="1">
    <location>
        <begin position="1"/>
        <end position="28"/>
    </location>
</feature>
<comment type="caution">
    <text evidence="2">The sequence shown here is derived from an EMBL/GenBank/DDBJ whole genome shotgun (WGS) entry which is preliminary data.</text>
</comment>
<proteinExistence type="predicted"/>
<sequence length="70" mass="7794">MEPRLQSQPDEEEAVDDPDFFNEEDPLDLNNPVARRLRQRLGVGGSDDESLRALQASPNPNTLVLNAHAL</sequence>
<name>A0AAE1PTP1_9EUCA</name>
<accession>A0AAE1PTP1</accession>
<evidence type="ECO:0000313" key="3">
    <source>
        <dbReference type="Proteomes" id="UP001292094"/>
    </source>
</evidence>
<evidence type="ECO:0000256" key="1">
    <source>
        <dbReference type="SAM" id="MobiDB-lite"/>
    </source>
</evidence>
<dbReference type="EMBL" id="JAWZYT010001378">
    <property type="protein sequence ID" value="KAK4312802.1"/>
    <property type="molecule type" value="Genomic_DNA"/>
</dbReference>
<organism evidence="2 3">
    <name type="scientific">Petrolisthes manimaculis</name>
    <dbReference type="NCBI Taxonomy" id="1843537"/>
    <lineage>
        <taxon>Eukaryota</taxon>
        <taxon>Metazoa</taxon>
        <taxon>Ecdysozoa</taxon>
        <taxon>Arthropoda</taxon>
        <taxon>Crustacea</taxon>
        <taxon>Multicrustacea</taxon>
        <taxon>Malacostraca</taxon>
        <taxon>Eumalacostraca</taxon>
        <taxon>Eucarida</taxon>
        <taxon>Decapoda</taxon>
        <taxon>Pleocyemata</taxon>
        <taxon>Anomura</taxon>
        <taxon>Galatheoidea</taxon>
        <taxon>Porcellanidae</taxon>
        <taxon>Petrolisthes</taxon>
    </lineage>
</organism>
<dbReference type="AlphaFoldDB" id="A0AAE1PTP1"/>
<gene>
    <name evidence="2" type="ORF">Pmani_015814</name>
</gene>
<reference evidence="2" key="1">
    <citation type="submission" date="2023-11" db="EMBL/GenBank/DDBJ databases">
        <title>Genome assemblies of two species of porcelain crab, Petrolisthes cinctipes and Petrolisthes manimaculis (Anomura: Porcellanidae).</title>
        <authorList>
            <person name="Angst P."/>
        </authorList>
    </citation>
    <scope>NUCLEOTIDE SEQUENCE</scope>
    <source>
        <strain evidence="2">PB745_02</strain>
        <tissue evidence="2">Gill</tissue>
    </source>
</reference>
<feature type="compositionally biased region" description="Acidic residues" evidence="1">
    <location>
        <begin position="9"/>
        <end position="27"/>
    </location>
</feature>
<dbReference type="Proteomes" id="UP001292094">
    <property type="component" value="Unassembled WGS sequence"/>
</dbReference>
<protein>
    <submittedName>
        <fullName evidence="2">Uncharacterized protein</fullName>
    </submittedName>
</protein>
<evidence type="ECO:0000313" key="2">
    <source>
        <dbReference type="EMBL" id="KAK4312802.1"/>
    </source>
</evidence>